<sequence length="69" mass="7366">MPTSRPLDPPLMSGRVKSDRGSSTFSLEQDESIRPRGARAGSTRPSAIGDDFMVLVYNGHADGNTSDEA</sequence>
<evidence type="ECO:0000256" key="1">
    <source>
        <dbReference type="SAM" id="MobiDB-lite"/>
    </source>
</evidence>
<reference evidence="4" key="3">
    <citation type="submission" date="2020-10" db="UniProtKB">
        <authorList>
            <consortium name="WormBaseParasite"/>
        </authorList>
    </citation>
    <scope>IDENTIFICATION</scope>
</reference>
<evidence type="ECO:0000313" key="4">
    <source>
        <dbReference type="WBParaSite" id="EgrG_002019700"/>
    </source>
</evidence>
<gene>
    <name evidence="2" type="ORF">EgrG_002019700</name>
</gene>
<dbReference type="Proteomes" id="UP000492820">
    <property type="component" value="Unassembled WGS sequence"/>
</dbReference>
<organism evidence="2">
    <name type="scientific">Echinococcus granulosus</name>
    <name type="common">Hydatid tapeworm</name>
    <dbReference type="NCBI Taxonomy" id="6210"/>
    <lineage>
        <taxon>Eukaryota</taxon>
        <taxon>Metazoa</taxon>
        <taxon>Spiralia</taxon>
        <taxon>Lophotrochozoa</taxon>
        <taxon>Platyhelminthes</taxon>
        <taxon>Cestoda</taxon>
        <taxon>Eucestoda</taxon>
        <taxon>Cyclophyllidea</taxon>
        <taxon>Taeniidae</taxon>
        <taxon>Echinococcus</taxon>
        <taxon>Echinococcus granulosus group</taxon>
    </lineage>
</organism>
<dbReference type="WBParaSite" id="EgrG_002019700">
    <property type="protein sequence ID" value="EgrG_002019700"/>
    <property type="gene ID" value="EgrG_002019700"/>
</dbReference>
<dbReference type="AlphaFoldDB" id="A0A068WDF9"/>
<reference evidence="2" key="2">
    <citation type="submission" date="2014-06" db="EMBL/GenBank/DDBJ databases">
        <authorList>
            <person name="Aslett M."/>
        </authorList>
    </citation>
    <scope>NUCLEOTIDE SEQUENCE</scope>
</reference>
<accession>A0A068WDF9</accession>
<name>A0A068WDF9_ECHGR</name>
<evidence type="ECO:0000313" key="3">
    <source>
        <dbReference type="Proteomes" id="UP000492820"/>
    </source>
</evidence>
<proteinExistence type="predicted"/>
<dbReference type="EMBL" id="LK028576">
    <property type="protein sequence ID" value="CDS16467.1"/>
    <property type="molecule type" value="Genomic_DNA"/>
</dbReference>
<feature type="region of interest" description="Disordered" evidence="1">
    <location>
        <begin position="1"/>
        <end position="46"/>
    </location>
</feature>
<reference evidence="2 3" key="1">
    <citation type="journal article" date="2013" name="Nature">
        <title>The genomes of four tapeworm species reveal adaptations to parasitism.</title>
        <authorList>
            <person name="Tsai I.J."/>
            <person name="Zarowiecki M."/>
            <person name="Holroyd N."/>
            <person name="Garciarrubio A."/>
            <person name="Sanchez-Flores A."/>
            <person name="Brooks K.L."/>
            <person name="Tracey A."/>
            <person name="Bobes R.J."/>
            <person name="Fragoso G."/>
            <person name="Sciutto E."/>
            <person name="Aslett M."/>
            <person name="Beasley H."/>
            <person name="Bennett H.M."/>
            <person name="Cai J."/>
            <person name="Camicia F."/>
            <person name="Clark R."/>
            <person name="Cucher M."/>
            <person name="De Silva N."/>
            <person name="Day T.A."/>
            <person name="Deplazes P."/>
            <person name="Estrada K."/>
            <person name="Fernandez C."/>
            <person name="Holland P.W."/>
            <person name="Hou J."/>
            <person name="Hu S."/>
            <person name="Huckvale T."/>
            <person name="Hung S.S."/>
            <person name="Kamenetzky L."/>
            <person name="Keane J.A."/>
            <person name="Kiss F."/>
            <person name="Koziol U."/>
            <person name="Lambert O."/>
            <person name="Liu K."/>
            <person name="Luo X."/>
            <person name="Luo Y."/>
            <person name="Macchiaroli N."/>
            <person name="Nichol S."/>
            <person name="Paps J."/>
            <person name="Parkinson J."/>
            <person name="Pouchkina-Stantcheva N."/>
            <person name="Riddiford N."/>
            <person name="Rosenzvit M."/>
            <person name="Salinas G."/>
            <person name="Wasmuth J.D."/>
            <person name="Zamanian M."/>
            <person name="Zheng Y."/>
            <person name="Cai X."/>
            <person name="Soberon X."/>
            <person name="Olson P.D."/>
            <person name="Laclette J.P."/>
            <person name="Brehm K."/>
            <person name="Berriman M."/>
            <person name="Garciarrubio A."/>
            <person name="Bobes R.J."/>
            <person name="Fragoso G."/>
            <person name="Sanchez-Flores A."/>
            <person name="Estrada K."/>
            <person name="Cevallos M.A."/>
            <person name="Morett E."/>
            <person name="Gonzalez V."/>
            <person name="Portillo T."/>
            <person name="Ochoa-Leyva A."/>
            <person name="Jose M.V."/>
            <person name="Sciutto E."/>
            <person name="Landa A."/>
            <person name="Jimenez L."/>
            <person name="Valdes V."/>
            <person name="Carrero J.C."/>
            <person name="Larralde C."/>
            <person name="Morales-Montor J."/>
            <person name="Limon-Lason J."/>
            <person name="Soberon X."/>
            <person name="Laclette J.P."/>
        </authorList>
    </citation>
    <scope>NUCLEOTIDE SEQUENCE [LARGE SCALE GENOMIC DNA]</scope>
</reference>
<evidence type="ECO:0000313" key="2">
    <source>
        <dbReference type="EMBL" id="CDS16467.1"/>
    </source>
</evidence>
<protein>
    <submittedName>
        <fullName evidence="2 4">Uncharacterized protein</fullName>
    </submittedName>
</protein>